<feature type="transmembrane region" description="Helical" evidence="4">
    <location>
        <begin position="362"/>
        <end position="381"/>
    </location>
</feature>
<evidence type="ECO:0000256" key="3">
    <source>
        <dbReference type="ARBA" id="ARBA00023163"/>
    </source>
</evidence>
<gene>
    <name evidence="6" type="ORF">DMP06_10155</name>
</gene>
<feature type="transmembrane region" description="Helical" evidence="4">
    <location>
        <begin position="169"/>
        <end position="188"/>
    </location>
</feature>
<dbReference type="PROSITE" id="PS00622">
    <property type="entry name" value="HTH_LUXR_1"/>
    <property type="match status" value="1"/>
</dbReference>
<dbReference type="Proteomes" id="UP000269591">
    <property type="component" value="Unassembled WGS sequence"/>
</dbReference>
<dbReference type="InterPro" id="IPR036388">
    <property type="entry name" value="WH-like_DNA-bd_sf"/>
</dbReference>
<evidence type="ECO:0000256" key="1">
    <source>
        <dbReference type="ARBA" id="ARBA00023015"/>
    </source>
</evidence>
<dbReference type="SUPFAM" id="SSF46894">
    <property type="entry name" value="C-terminal effector domain of the bipartite response regulators"/>
    <property type="match status" value="1"/>
</dbReference>
<evidence type="ECO:0000256" key="2">
    <source>
        <dbReference type="ARBA" id="ARBA00023125"/>
    </source>
</evidence>
<protein>
    <recommendedName>
        <fullName evidence="5">HTH luxR-type domain-containing protein</fullName>
    </recommendedName>
</protein>
<feature type="transmembrane region" description="Helical" evidence="4">
    <location>
        <begin position="243"/>
        <end position="266"/>
    </location>
</feature>
<dbReference type="SMART" id="SM00421">
    <property type="entry name" value="HTH_LUXR"/>
    <property type="match status" value="1"/>
</dbReference>
<keyword evidence="4" id="KW-0472">Membrane</keyword>
<dbReference type="EMBL" id="QIBX01000022">
    <property type="protein sequence ID" value="RNL37829.1"/>
    <property type="molecule type" value="Genomic_DNA"/>
</dbReference>
<dbReference type="CDD" id="cd06170">
    <property type="entry name" value="LuxR_C_like"/>
    <property type="match status" value="1"/>
</dbReference>
<keyword evidence="3" id="KW-0804">Transcription</keyword>
<dbReference type="PANTHER" id="PTHR44688">
    <property type="entry name" value="DNA-BINDING TRANSCRIPTIONAL ACTIVATOR DEVR_DOSR"/>
    <property type="match status" value="1"/>
</dbReference>
<accession>A0A3N0ATG5</accession>
<comment type="caution">
    <text evidence="6">The sequence shown here is derived from an EMBL/GenBank/DDBJ whole genome shotgun (WGS) entry which is preliminary data.</text>
</comment>
<keyword evidence="7" id="KW-1185">Reference proteome</keyword>
<dbReference type="Gene3D" id="1.10.10.10">
    <property type="entry name" value="Winged helix-like DNA-binding domain superfamily/Winged helix DNA-binding domain"/>
    <property type="match status" value="1"/>
</dbReference>
<evidence type="ECO:0000313" key="7">
    <source>
        <dbReference type="Proteomes" id="UP000269591"/>
    </source>
</evidence>
<feature type="transmembrane region" description="Helical" evidence="4">
    <location>
        <begin position="109"/>
        <end position="133"/>
    </location>
</feature>
<feature type="transmembrane region" description="Helical" evidence="4">
    <location>
        <begin position="84"/>
        <end position="103"/>
    </location>
</feature>
<keyword evidence="4" id="KW-0812">Transmembrane</keyword>
<keyword evidence="2" id="KW-0238">DNA-binding</keyword>
<evidence type="ECO:0000259" key="5">
    <source>
        <dbReference type="PROSITE" id="PS50043"/>
    </source>
</evidence>
<feature type="transmembrane region" description="Helical" evidence="4">
    <location>
        <begin position="145"/>
        <end position="163"/>
    </location>
</feature>
<feature type="transmembrane region" description="Helical" evidence="4">
    <location>
        <begin position="272"/>
        <end position="291"/>
    </location>
</feature>
<dbReference type="AlphaFoldDB" id="A0A3N0ATG5"/>
<keyword evidence="4" id="KW-1133">Transmembrane helix</keyword>
<dbReference type="PRINTS" id="PR00038">
    <property type="entry name" value="HTHLUXR"/>
</dbReference>
<dbReference type="InterPro" id="IPR000792">
    <property type="entry name" value="Tscrpt_reg_LuxR_C"/>
</dbReference>
<feature type="transmembrane region" description="Helical" evidence="4">
    <location>
        <begin position="326"/>
        <end position="350"/>
    </location>
</feature>
<proteinExistence type="predicted"/>
<feature type="domain" description="HTH luxR-type" evidence="5">
    <location>
        <begin position="441"/>
        <end position="506"/>
    </location>
</feature>
<dbReference type="PROSITE" id="PS50043">
    <property type="entry name" value="HTH_LUXR_2"/>
    <property type="match status" value="1"/>
</dbReference>
<dbReference type="GO" id="GO:0003677">
    <property type="term" value="F:DNA binding"/>
    <property type="evidence" value="ECO:0007669"/>
    <property type="project" value="UniProtKB-KW"/>
</dbReference>
<dbReference type="InterPro" id="IPR016032">
    <property type="entry name" value="Sig_transdc_resp-reg_C-effctor"/>
</dbReference>
<name>A0A3N0ATG5_9ACTN</name>
<feature type="transmembrane region" description="Helical" evidence="4">
    <location>
        <begin position="48"/>
        <end position="72"/>
    </location>
</feature>
<feature type="transmembrane region" description="Helical" evidence="4">
    <location>
        <begin position="393"/>
        <end position="412"/>
    </location>
</feature>
<reference evidence="7" key="1">
    <citation type="submission" date="2018-05" db="EMBL/GenBank/DDBJ databases">
        <title>Genome Sequencing of selected type strains of the family Eggerthellaceae.</title>
        <authorList>
            <person name="Danylec N."/>
            <person name="Stoll D.A."/>
            <person name="Doetsch A."/>
            <person name="Huch M."/>
        </authorList>
    </citation>
    <scope>NUCLEOTIDE SEQUENCE [LARGE SCALE GENOMIC DNA]</scope>
    <source>
        <strain evidence="7">DSM 24851</strain>
    </source>
</reference>
<evidence type="ECO:0000256" key="4">
    <source>
        <dbReference type="SAM" id="Phobius"/>
    </source>
</evidence>
<evidence type="ECO:0000313" key="6">
    <source>
        <dbReference type="EMBL" id="RNL37829.1"/>
    </source>
</evidence>
<dbReference type="PANTHER" id="PTHR44688:SF16">
    <property type="entry name" value="DNA-BINDING TRANSCRIPTIONAL ACTIVATOR DEVR_DOSR"/>
    <property type="match status" value="1"/>
</dbReference>
<dbReference type="Pfam" id="PF00196">
    <property type="entry name" value="GerE"/>
    <property type="match status" value="1"/>
</dbReference>
<organism evidence="6 7">
    <name type="scientific">Slackia equolifaciens</name>
    <dbReference type="NCBI Taxonomy" id="498718"/>
    <lineage>
        <taxon>Bacteria</taxon>
        <taxon>Bacillati</taxon>
        <taxon>Actinomycetota</taxon>
        <taxon>Coriobacteriia</taxon>
        <taxon>Eggerthellales</taxon>
        <taxon>Eggerthellaceae</taxon>
        <taxon>Slackia</taxon>
    </lineage>
</organism>
<feature type="transmembrane region" description="Helical" evidence="4">
    <location>
        <begin position="298"/>
        <end position="320"/>
    </location>
</feature>
<keyword evidence="1" id="KW-0805">Transcription regulation</keyword>
<sequence>MPKQGGEMNAINDSIGLETLALLAFFATMPIYSPNVVAFQECLDSLDVMSALVSSMMGASILASAVYLATSLFRPNFIQDHARLIRIVGCILYAVGMALFLGICVVAALRIAAIASCIGCTIGAGLSIMVVTWGTRLSSYGLKHALLLICVICGSTAAINWVFSFLPDMPLVAITAVLAAIGTFYPLFVPAQHHPSPQTPTESVHALKEGGDIHDTALRGAFSESSSSPLGASASRIDMMKRFISVLAPALTGLSMFAFFMGVSRVTVFDNMHAEVLGNVFAAVLLLPLCFSTSKRPFLVVLCNVALPLVACAMLCITVLAYDFGLFAALVPLGSYTFFCAVAQISLALGVASMRPREFPPCITWTFYLLLFSLFSAFGLLFGHPSAFGQTEFLSSSLLALYCSALIVYAIFELMRDTLPVQEANTPSVDEASSFEKRCDDLAQKFGLSPREREIIAFLGRGHTSAYVAKSLIISESTVYTHTRNIYRKLGMGSKEEIIQALSDPRDAR</sequence>
<dbReference type="GO" id="GO:0006355">
    <property type="term" value="P:regulation of DNA-templated transcription"/>
    <property type="evidence" value="ECO:0007669"/>
    <property type="project" value="InterPro"/>
</dbReference>